<sequence length="296" mass="31870">MRLFAKHLIFSCAFIGAAASFICSSPAHAAAASSKLPVKVQVNDEIVDFPEVQPFIDDKGVLLVPLRALSDKLGYRVGWAKQGDDLVVSMIKNQQQVLLKSDESQALVNNKKISLESSPTVHDGNTYVPLRFITETFGSAIEWNEANQIAIVDADGKSHKPAWIAPPPPPPAPPVPSAPPMAEQIVTSANAYLGVPYAWGGTTPNGFDCSGFVRYVFQAKGIELPRTSGEMHDEGASVSDLKTGDLVFFANRTIDHVGIYVGNGQFISSTSSRGVAVESLYSSYWSARYVGAKRVL</sequence>
<evidence type="ECO:0000256" key="3">
    <source>
        <dbReference type="ARBA" id="ARBA00022801"/>
    </source>
</evidence>
<organism evidence="7 8">
    <name type="scientific">Paenibacillus aestuarii</name>
    <dbReference type="NCBI Taxonomy" id="516965"/>
    <lineage>
        <taxon>Bacteria</taxon>
        <taxon>Bacillati</taxon>
        <taxon>Bacillota</taxon>
        <taxon>Bacilli</taxon>
        <taxon>Bacillales</taxon>
        <taxon>Paenibacillaceae</taxon>
        <taxon>Paenibacillus</taxon>
    </lineage>
</organism>
<keyword evidence="3" id="KW-0378">Hydrolase</keyword>
<evidence type="ECO:0000259" key="6">
    <source>
        <dbReference type="PROSITE" id="PS51935"/>
    </source>
</evidence>
<dbReference type="InterPro" id="IPR036582">
    <property type="entry name" value="Mao_N_sf"/>
</dbReference>
<evidence type="ECO:0000256" key="4">
    <source>
        <dbReference type="ARBA" id="ARBA00022807"/>
    </source>
</evidence>
<dbReference type="EMBL" id="JBHSMJ010000020">
    <property type="protein sequence ID" value="MFC5449714.1"/>
    <property type="molecule type" value="Genomic_DNA"/>
</dbReference>
<dbReference type="InterPro" id="IPR038765">
    <property type="entry name" value="Papain-like_cys_pep_sf"/>
</dbReference>
<comment type="caution">
    <text evidence="7">The sequence shown here is derived from an EMBL/GenBank/DDBJ whole genome shotgun (WGS) entry which is preliminary data.</text>
</comment>
<evidence type="ECO:0000256" key="2">
    <source>
        <dbReference type="ARBA" id="ARBA00022670"/>
    </source>
</evidence>
<feature type="domain" description="NlpC/P60" evidence="6">
    <location>
        <begin position="179"/>
        <end position="296"/>
    </location>
</feature>
<gene>
    <name evidence="7" type="ORF">ACFPOG_15695</name>
</gene>
<feature type="chain" id="PRO_5045102817" evidence="5">
    <location>
        <begin position="30"/>
        <end position="296"/>
    </location>
</feature>
<evidence type="ECO:0000256" key="1">
    <source>
        <dbReference type="ARBA" id="ARBA00007074"/>
    </source>
</evidence>
<comment type="similarity">
    <text evidence="1">Belongs to the peptidase C40 family.</text>
</comment>
<keyword evidence="8" id="KW-1185">Reference proteome</keyword>
<dbReference type="InterPro" id="IPR051202">
    <property type="entry name" value="Peptidase_C40"/>
</dbReference>
<dbReference type="Gene3D" id="3.90.1720.10">
    <property type="entry name" value="endopeptidase domain like (from Nostoc punctiforme)"/>
    <property type="match status" value="1"/>
</dbReference>
<dbReference type="SUPFAM" id="SSF55383">
    <property type="entry name" value="Copper amine oxidase, domain N"/>
    <property type="match status" value="1"/>
</dbReference>
<keyword evidence="2" id="KW-0645">Protease</keyword>
<dbReference type="RefSeq" id="WP_270881540.1">
    <property type="nucleotide sequence ID" value="NZ_JAQFVF010000054.1"/>
</dbReference>
<dbReference type="PANTHER" id="PTHR47053:SF1">
    <property type="entry name" value="MUREIN DD-ENDOPEPTIDASE MEPH-RELATED"/>
    <property type="match status" value="1"/>
</dbReference>
<dbReference type="PANTHER" id="PTHR47053">
    <property type="entry name" value="MUREIN DD-ENDOPEPTIDASE MEPH-RELATED"/>
    <property type="match status" value="1"/>
</dbReference>
<reference evidence="8" key="1">
    <citation type="journal article" date="2019" name="Int. J. Syst. Evol. Microbiol.">
        <title>The Global Catalogue of Microorganisms (GCM) 10K type strain sequencing project: providing services to taxonomists for standard genome sequencing and annotation.</title>
        <authorList>
            <consortium name="The Broad Institute Genomics Platform"/>
            <consortium name="The Broad Institute Genome Sequencing Center for Infectious Disease"/>
            <person name="Wu L."/>
            <person name="Ma J."/>
        </authorList>
    </citation>
    <scope>NUCLEOTIDE SEQUENCE [LARGE SCALE GENOMIC DNA]</scope>
    <source>
        <strain evidence="8">KACC 11904</strain>
    </source>
</reference>
<protein>
    <submittedName>
        <fullName evidence="7">C40 family peptidase</fullName>
    </submittedName>
</protein>
<dbReference type="InterPro" id="IPR000064">
    <property type="entry name" value="NLP_P60_dom"/>
</dbReference>
<evidence type="ECO:0000313" key="7">
    <source>
        <dbReference type="EMBL" id="MFC5449714.1"/>
    </source>
</evidence>
<dbReference type="SUPFAM" id="SSF54001">
    <property type="entry name" value="Cysteine proteinases"/>
    <property type="match status" value="1"/>
</dbReference>
<keyword evidence="5" id="KW-0732">Signal</keyword>
<feature type="signal peptide" evidence="5">
    <location>
        <begin position="1"/>
        <end position="29"/>
    </location>
</feature>
<dbReference type="Proteomes" id="UP001596044">
    <property type="component" value="Unassembled WGS sequence"/>
</dbReference>
<accession>A0ABW0K8R8</accession>
<dbReference type="InterPro" id="IPR012854">
    <property type="entry name" value="Cu_amine_oxidase-like_N"/>
</dbReference>
<dbReference type="PROSITE" id="PS51935">
    <property type="entry name" value="NLPC_P60"/>
    <property type="match status" value="1"/>
</dbReference>
<dbReference type="Gene3D" id="3.30.457.10">
    <property type="entry name" value="Copper amine oxidase-like, N-terminal domain"/>
    <property type="match status" value="1"/>
</dbReference>
<keyword evidence="4" id="KW-0788">Thiol protease</keyword>
<evidence type="ECO:0000256" key="5">
    <source>
        <dbReference type="SAM" id="SignalP"/>
    </source>
</evidence>
<dbReference type="Pfam" id="PF07833">
    <property type="entry name" value="Cu_amine_oxidN1"/>
    <property type="match status" value="1"/>
</dbReference>
<name>A0ABW0K8R8_9BACL</name>
<dbReference type="Pfam" id="PF00877">
    <property type="entry name" value="NLPC_P60"/>
    <property type="match status" value="1"/>
</dbReference>
<proteinExistence type="inferred from homology"/>
<evidence type="ECO:0000313" key="8">
    <source>
        <dbReference type="Proteomes" id="UP001596044"/>
    </source>
</evidence>